<dbReference type="InterPro" id="IPR043502">
    <property type="entry name" value="DNA/RNA_pol_sf"/>
</dbReference>
<dbReference type="Pfam" id="PF13966">
    <property type="entry name" value="zf-RVT"/>
    <property type="match status" value="1"/>
</dbReference>
<evidence type="ECO:0000313" key="2">
    <source>
        <dbReference type="EMBL" id="WVZ94091.1"/>
    </source>
</evidence>
<dbReference type="PROSITE" id="PS50878">
    <property type="entry name" value="RT_POL"/>
    <property type="match status" value="1"/>
</dbReference>
<organism evidence="2 3">
    <name type="scientific">Paspalum notatum var. saurae</name>
    <dbReference type="NCBI Taxonomy" id="547442"/>
    <lineage>
        <taxon>Eukaryota</taxon>
        <taxon>Viridiplantae</taxon>
        <taxon>Streptophyta</taxon>
        <taxon>Embryophyta</taxon>
        <taxon>Tracheophyta</taxon>
        <taxon>Spermatophyta</taxon>
        <taxon>Magnoliopsida</taxon>
        <taxon>Liliopsida</taxon>
        <taxon>Poales</taxon>
        <taxon>Poaceae</taxon>
        <taxon>PACMAD clade</taxon>
        <taxon>Panicoideae</taxon>
        <taxon>Andropogonodae</taxon>
        <taxon>Paspaleae</taxon>
        <taxon>Paspalinae</taxon>
        <taxon>Paspalum</taxon>
    </lineage>
</organism>
<evidence type="ECO:0000313" key="3">
    <source>
        <dbReference type="Proteomes" id="UP001341281"/>
    </source>
</evidence>
<dbReference type="InterPro" id="IPR026960">
    <property type="entry name" value="RVT-Znf"/>
</dbReference>
<dbReference type="AlphaFoldDB" id="A0AAQ3XDQ6"/>
<gene>
    <name evidence="2" type="ORF">U9M48_040028</name>
</gene>
<dbReference type="PANTHER" id="PTHR33116">
    <property type="entry name" value="REVERSE TRANSCRIPTASE ZINC-BINDING DOMAIN-CONTAINING PROTEIN-RELATED-RELATED"/>
    <property type="match status" value="1"/>
</dbReference>
<sequence length="965" mass="109757">MGRFRKFLDDVEVKELLLVGRKFTWSNERAAPTLVRLDRFFCCLDWEEIFPDSLLQSLASVVSDHCPLLLGLKVKLPGKRRFHFESFWPKLPGFLEAVEQNWNAPVSAACPVEKFFIKLQRLSKGLQKWSQRKVGNIKIQLNMAKEVLHQLEIARDRRGLSDGEEWLRKKLKMHCLGLASLERIIARQRSRILYIREGDANTSFFHQHARYRKKKNFIAKLQALDLTALEADFSETEVFATIKDMPLDKAPGPDGFTGRFYLSCWQLIKEDVMAVLTAVLLGRVAKFQLLNSAFITLLPKKADALEVKDYRPISLVHSVAKLVTKLLANRLAPRLSDLVSVNQSAFVKGRSIQDNFLLVQQLTRCLHRKKEPHILFKIDISKAFDPVSWSFLIEVMKHLGFGRRWCNLLCLLLSTSSMIVLVNGEPGDSFVHRRGLRQGDPLSPMLFILVMEVLNGLVVKASQQNLLHPLAVPQISHRISLYADDVIMFLRPIRTDLTLLSQLLDVFGIASGLRTNLAKSSVYPINCSETELQVIQETMACDLNSFPCTYLGIPLTIRKLSKADLMPLVDKVADCLPKWKASLLNRADRLVVVRNVISAIPLHLMTALDLPKWVIKAIDKRRRGFLWSGQERANGGNCLISWENVQRPLQFGGLGILNLETMGWALRIRWLWLQKTNAARPWEGLPVNVPRNAQALFAAAIQVAVGSGEDTLFWTDRKFLAELAPNLVLAISKGARKQRTVFQALTNRRWVKDIRGALTVQVLVEYVKIWEMVDDVILQPGVPDHFRWRFTQSGQYSCKSAYQSFFLGTVKFGPWKRIWKSWAPLRCNPSPRGLPHPNVCPLCDQEQETVQHLLVSCVFTRQVWTLILNALGLPDLVPQPDGRRFSSWWSGAVSRAPKELKKGLNSLIILVAWEVWKHRNACVFEEFRPCVSVICQEIEKEGSLWCLAGNSALSSLRARMGRLGL</sequence>
<keyword evidence="3" id="KW-1185">Reference proteome</keyword>
<evidence type="ECO:0000259" key="1">
    <source>
        <dbReference type="PROSITE" id="PS50878"/>
    </source>
</evidence>
<dbReference type="InterPro" id="IPR036691">
    <property type="entry name" value="Endo/exonu/phosph_ase_sf"/>
</dbReference>
<reference evidence="2 3" key="1">
    <citation type="submission" date="2024-02" db="EMBL/GenBank/DDBJ databases">
        <title>High-quality chromosome-scale genome assembly of Pensacola bahiagrass (Paspalum notatum Flugge var. saurae).</title>
        <authorList>
            <person name="Vega J.M."/>
            <person name="Podio M."/>
            <person name="Orjuela J."/>
            <person name="Siena L.A."/>
            <person name="Pessino S.C."/>
            <person name="Combes M.C."/>
            <person name="Mariac C."/>
            <person name="Albertini E."/>
            <person name="Pupilli F."/>
            <person name="Ortiz J.P.A."/>
            <person name="Leblanc O."/>
        </authorList>
    </citation>
    <scope>NUCLEOTIDE SEQUENCE [LARGE SCALE GENOMIC DNA]</scope>
    <source>
        <strain evidence="2">R1</strain>
        <tissue evidence="2">Leaf</tissue>
    </source>
</reference>
<dbReference type="SUPFAM" id="SSF56219">
    <property type="entry name" value="DNase I-like"/>
    <property type="match status" value="1"/>
</dbReference>
<dbReference type="SUPFAM" id="SSF56672">
    <property type="entry name" value="DNA/RNA polymerases"/>
    <property type="match status" value="1"/>
</dbReference>
<dbReference type="PANTHER" id="PTHR33116:SF78">
    <property type="entry name" value="OS12G0587133 PROTEIN"/>
    <property type="match status" value="1"/>
</dbReference>
<protein>
    <recommendedName>
        <fullName evidence="1">Reverse transcriptase domain-containing protein</fullName>
    </recommendedName>
</protein>
<dbReference type="Proteomes" id="UP001341281">
    <property type="component" value="Chromosome 09"/>
</dbReference>
<name>A0AAQ3XDQ6_PASNO</name>
<feature type="domain" description="Reverse transcriptase" evidence="1">
    <location>
        <begin position="279"/>
        <end position="555"/>
    </location>
</feature>
<dbReference type="InterPro" id="IPR000477">
    <property type="entry name" value="RT_dom"/>
</dbReference>
<dbReference type="EMBL" id="CP144753">
    <property type="protein sequence ID" value="WVZ94091.1"/>
    <property type="molecule type" value="Genomic_DNA"/>
</dbReference>
<dbReference type="CDD" id="cd01650">
    <property type="entry name" value="RT_nLTR_like"/>
    <property type="match status" value="1"/>
</dbReference>
<accession>A0AAQ3XDQ6</accession>
<proteinExistence type="predicted"/>
<dbReference type="Pfam" id="PF00078">
    <property type="entry name" value="RVT_1"/>
    <property type="match status" value="1"/>
</dbReference>